<organism evidence="1 2">
    <name type="scientific">Klebsiella phage vB_KpnM_KB57</name>
    <dbReference type="NCBI Taxonomy" id="1719140"/>
    <lineage>
        <taxon>Viruses</taxon>
        <taxon>Duplodnaviria</taxon>
        <taxon>Heunggongvirae</taxon>
        <taxon>Uroviricota</taxon>
        <taxon>Caudoviricetes</taxon>
        <taxon>Vequintavirinae</taxon>
        <taxon>Mydovirus</taxon>
        <taxon>Mydovirus KB57</taxon>
    </lineage>
</organism>
<accession>A0A0S1S3F7</accession>
<evidence type="ECO:0000313" key="1">
    <source>
        <dbReference type="EMBL" id="ALM02418.1"/>
    </source>
</evidence>
<dbReference type="RefSeq" id="YP_009187638.1">
    <property type="nucleotide sequence ID" value="NC_028659.1"/>
</dbReference>
<sequence length="121" mass="13795">MNVTNSSMKQAFGVLKVILEKAPELAEGLQAYANCREQGFSIMKLDCSGGEDNCRQVSFSECRNSDQITVYWGGTRDFNFQTNIPTDDTYFNRHKFFGYEEYEEVADWIIAYLKGDNDGSN</sequence>
<keyword evidence="2" id="KW-1185">Reference proteome</keyword>
<evidence type="ECO:0000313" key="2">
    <source>
        <dbReference type="Proteomes" id="UP000203990"/>
    </source>
</evidence>
<dbReference type="OrthoDB" id="17296at10239"/>
<gene>
    <name evidence="1" type="ORF">KB57_025</name>
</gene>
<protein>
    <submittedName>
        <fullName evidence="1">Uncharacterized protein</fullName>
    </submittedName>
</protein>
<reference evidence="1 2" key="1">
    <citation type="submission" date="2015-10" db="EMBL/GenBank/DDBJ databases">
        <title>Complete genome sequence of Klebsiella pneumoniae bacteriophage vB_KpnM_KB57.</title>
        <authorList>
            <person name="Volozhantsev N.V."/>
            <person name="Popova A.V."/>
            <person name="Krasilnikova V.M."/>
            <person name="Bogun A.G."/>
        </authorList>
    </citation>
    <scope>NUCLEOTIDE SEQUENCE [LARGE SCALE GENOMIC DNA]</scope>
</reference>
<dbReference type="KEGG" id="vg:26522981"/>
<proteinExistence type="predicted"/>
<dbReference type="Proteomes" id="UP000203990">
    <property type="component" value="Segment"/>
</dbReference>
<dbReference type="GeneID" id="26522981"/>
<name>A0A0S1S3F7_9CAUD</name>
<dbReference type="EMBL" id="KT934943">
    <property type="protein sequence ID" value="ALM02418.1"/>
    <property type="molecule type" value="Genomic_DNA"/>
</dbReference>